<dbReference type="RefSeq" id="WP_167995598.1">
    <property type="nucleotide sequence ID" value="NZ_JAATJL010000001.1"/>
</dbReference>
<dbReference type="SUPFAM" id="SSF103473">
    <property type="entry name" value="MFS general substrate transporter"/>
    <property type="match status" value="2"/>
</dbReference>
<keyword evidence="7 9" id="KW-0472">Membrane</keyword>
<evidence type="ECO:0000313" key="11">
    <source>
        <dbReference type="EMBL" id="NJC24331.1"/>
    </source>
</evidence>
<evidence type="ECO:0000256" key="4">
    <source>
        <dbReference type="ARBA" id="ARBA00022475"/>
    </source>
</evidence>
<comment type="subcellular location">
    <subcellularLocation>
        <location evidence="1">Cell membrane</location>
        <topology evidence="1">Multi-pass membrane protein</topology>
    </subcellularLocation>
    <subcellularLocation>
        <location evidence="8">Membrane</location>
        <topology evidence="8">Multi-pass membrane protein</topology>
    </subcellularLocation>
</comment>
<keyword evidence="5 8" id="KW-0812">Transmembrane</keyword>
<dbReference type="InterPro" id="IPR036259">
    <property type="entry name" value="MFS_trans_sf"/>
</dbReference>
<dbReference type="AlphaFoldDB" id="A0A846S1M2"/>
<evidence type="ECO:0000259" key="10">
    <source>
        <dbReference type="PROSITE" id="PS50850"/>
    </source>
</evidence>
<feature type="transmembrane region" description="Helical" evidence="9">
    <location>
        <begin position="62"/>
        <end position="86"/>
    </location>
</feature>
<sequence>MSTTPGSTANPAEKTFFGHPRMLAHLFSLEVWERFSFYGMQAILALYMYFEVTDGGLGIEQSLALTLVGAYGGSVYLSTILGAWLADRILGSERVLFYSAVMIMLGHISLAVLPGAVGLTVGLALVGIGSGGLKANATSLVGTLYKEGDERRDAGFSIFYMGINLGALFGPLLTGYLRDTAGFHWGFGAAAVGMAIGLVQYSFARKGFSEDAHIVENPLPRSQYGRWIGIAVGAVVLIAIALMLGWIYPGNLATIMAWAAILAAVAYFVIILTNKHVSHVERRRATAFIPLFIAGAAFWALYQQLFTLIIVYSEERVDRIVFGFEILPEWIISFVPVYVIVLAAVFAALWTKLGDRQPSSPLKFAFGLIGIGIAYLMFLPFAGGGANATPLIAIALILLVFVIAELLISPIGLSVATKLAPSKFRTQMVALNFLSISLGTTLSGILASRYDPENEGAYFSILGITIVVLGGVLIAATPAIKKLMSGVR</sequence>
<feature type="domain" description="Major facilitator superfamily (MFS) profile" evidence="10">
    <location>
        <begin position="1"/>
        <end position="481"/>
    </location>
</feature>
<evidence type="ECO:0000256" key="7">
    <source>
        <dbReference type="ARBA" id="ARBA00023136"/>
    </source>
</evidence>
<dbReference type="Proteomes" id="UP000547458">
    <property type="component" value="Unassembled WGS sequence"/>
</dbReference>
<evidence type="ECO:0000256" key="2">
    <source>
        <dbReference type="ARBA" id="ARBA00005982"/>
    </source>
</evidence>
<dbReference type="InterPro" id="IPR020846">
    <property type="entry name" value="MFS_dom"/>
</dbReference>
<evidence type="ECO:0000313" key="12">
    <source>
        <dbReference type="Proteomes" id="UP000547458"/>
    </source>
</evidence>
<evidence type="ECO:0000256" key="5">
    <source>
        <dbReference type="ARBA" id="ARBA00022692"/>
    </source>
</evidence>
<feature type="transmembrane region" description="Helical" evidence="9">
    <location>
        <begin position="255"/>
        <end position="273"/>
    </location>
</feature>
<dbReference type="GO" id="GO:1904680">
    <property type="term" value="F:peptide transmembrane transporter activity"/>
    <property type="evidence" value="ECO:0007669"/>
    <property type="project" value="InterPro"/>
</dbReference>
<feature type="transmembrane region" description="Helical" evidence="9">
    <location>
        <begin position="456"/>
        <end position="480"/>
    </location>
</feature>
<feature type="transmembrane region" description="Helical" evidence="9">
    <location>
        <begin position="95"/>
        <end position="117"/>
    </location>
</feature>
<evidence type="ECO:0000256" key="3">
    <source>
        <dbReference type="ARBA" id="ARBA00022448"/>
    </source>
</evidence>
<dbReference type="EMBL" id="JAATJL010000001">
    <property type="protein sequence ID" value="NJC24331.1"/>
    <property type="molecule type" value="Genomic_DNA"/>
</dbReference>
<feature type="transmembrane region" description="Helical" evidence="9">
    <location>
        <begin position="31"/>
        <end position="50"/>
    </location>
</feature>
<feature type="transmembrane region" description="Helical" evidence="9">
    <location>
        <begin position="157"/>
        <end position="177"/>
    </location>
</feature>
<keyword evidence="3 8" id="KW-0813">Transport</keyword>
<feature type="transmembrane region" description="Helical" evidence="9">
    <location>
        <begin position="285"/>
        <end position="310"/>
    </location>
</feature>
<proteinExistence type="inferred from homology"/>
<dbReference type="GO" id="GO:0006857">
    <property type="term" value="P:oligopeptide transport"/>
    <property type="evidence" value="ECO:0007669"/>
    <property type="project" value="InterPro"/>
</dbReference>
<keyword evidence="12" id="KW-1185">Reference proteome</keyword>
<dbReference type="PANTHER" id="PTHR23517">
    <property type="entry name" value="RESISTANCE PROTEIN MDTM, PUTATIVE-RELATED-RELATED"/>
    <property type="match status" value="1"/>
</dbReference>
<dbReference type="PANTHER" id="PTHR23517:SF15">
    <property type="entry name" value="PROTON-DEPENDENT OLIGOPEPTIDE FAMILY TRANSPORT PROTEIN"/>
    <property type="match status" value="1"/>
</dbReference>
<evidence type="ECO:0000256" key="8">
    <source>
        <dbReference type="RuleBase" id="RU003755"/>
    </source>
</evidence>
<protein>
    <submittedName>
        <fullName evidence="11">POT family proton-dependent oligopeptide transporter</fullName>
    </submittedName>
</protein>
<dbReference type="CDD" id="cd17346">
    <property type="entry name" value="MFS_DtpA_like"/>
    <property type="match status" value="1"/>
</dbReference>
<dbReference type="GO" id="GO:0005886">
    <property type="term" value="C:plasma membrane"/>
    <property type="evidence" value="ECO:0007669"/>
    <property type="project" value="UniProtKB-SubCell"/>
</dbReference>
<feature type="transmembrane region" description="Helical" evidence="9">
    <location>
        <begin position="429"/>
        <end position="450"/>
    </location>
</feature>
<reference evidence="11 12" key="1">
    <citation type="submission" date="2020-03" db="EMBL/GenBank/DDBJ databases">
        <title>Sequencing the genomes of 1000 actinobacteria strains.</title>
        <authorList>
            <person name="Klenk H.-P."/>
        </authorList>
    </citation>
    <scope>NUCLEOTIDE SEQUENCE [LARGE SCALE GENOMIC DNA]</scope>
    <source>
        <strain evidence="11 12">DSM 16403</strain>
    </source>
</reference>
<name>A0A846S1M2_9MICC</name>
<feature type="transmembrane region" description="Helical" evidence="9">
    <location>
        <begin position="183"/>
        <end position="203"/>
    </location>
</feature>
<dbReference type="InterPro" id="IPR000109">
    <property type="entry name" value="POT_fam"/>
</dbReference>
<comment type="similarity">
    <text evidence="2 8">Belongs to the major facilitator superfamily. Proton-dependent oligopeptide transporter (POT/PTR) (TC 2.A.17) family.</text>
</comment>
<gene>
    <name evidence="11" type="ORF">BJ994_003407</name>
</gene>
<dbReference type="Pfam" id="PF00854">
    <property type="entry name" value="PTR2"/>
    <property type="match status" value="1"/>
</dbReference>
<feature type="transmembrane region" description="Helical" evidence="9">
    <location>
        <begin position="330"/>
        <end position="350"/>
    </location>
</feature>
<dbReference type="NCBIfam" id="TIGR00924">
    <property type="entry name" value="yjdL_sub1_fam"/>
    <property type="match status" value="1"/>
</dbReference>
<dbReference type="Gene3D" id="1.20.1250.20">
    <property type="entry name" value="MFS general substrate transporter like domains"/>
    <property type="match status" value="1"/>
</dbReference>
<comment type="caution">
    <text evidence="11">The sequence shown here is derived from an EMBL/GenBank/DDBJ whole genome shotgun (WGS) entry which is preliminary data.</text>
</comment>
<keyword evidence="6 9" id="KW-1133">Transmembrane helix</keyword>
<evidence type="ECO:0000256" key="6">
    <source>
        <dbReference type="ARBA" id="ARBA00022989"/>
    </source>
</evidence>
<keyword evidence="4" id="KW-1003">Cell membrane</keyword>
<feature type="transmembrane region" description="Helical" evidence="9">
    <location>
        <begin position="388"/>
        <end position="408"/>
    </location>
</feature>
<evidence type="ECO:0000256" key="9">
    <source>
        <dbReference type="SAM" id="Phobius"/>
    </source>
</evidence>
<dbReference type="InterPro" id="IPR005279">
    <property type="entry name" value="Dipep/tripep_permease"/>
</dbReference>
<feature type="transmembrane region" description="Helical" evidence="9">
    <location>
        <begin position="362"/>
        <end position="382"/>
    </location>
</feature>
<evidence type="ECO:0000256" key="1">
    <source>
        <dbReference type="ARBA" id="ARBA00004651"/>
    </source>
</evidence>
<feature type="transmembrane region" description="Helical" evidence="9">
    <location>
        <begin position="224"/>
        <end position="249"/>
    </location>
</feature>
<dbReference type="PROSITE" id="PS50850">
    <property type="entry name" value="MFS"/>
    <property type="match status" value="1"/>
</dbReference>
<dbReference type="InterPro" id="IPR050171">
    <property type="entry name" value="MFS_Transporters"/>
</dbReference>
<accession>A0A846S1M2</accession>
<organism evidence="11 12">
    <name type="scientific">Arthrobacter pigmenti</name>
    <dbReference type="NCBI Taxonomy" id="271432"/>
    <lineage>
        <taxon>Bacteria</taxon>
        <taxon>Bacillati</taxon>
        <taxon>Actinomycetota</taxon>
        <taxon>Actinomycetes</taxon>
        <taxon>Micrococcales</taxon>
        <taxon>Micrococcaceae</taxon>
        <taxon>Arthrobacter</taxon>
    </lineage>
</organism>
<dbReference type="InterPro" id="IPR018456">
    <property type="entry name" value="PTR2_symporter_CS"/>
</dbReference>
<dbReference type="PROSITE" id="PS01023">
    <property type="entry name" value="PTR2_2"/>
    <property type="match status" value="1"/>
</dbReference>